<comment type="caution">
    <text evidence="2">The sequence shown here is derived from an EMBL/GenBank/DDBJ whole genome shotgun (WGS) entry which is preliminary data.</text>
</comment>
<dbReference type="Gene3D" id="3.90.70.10">
    <property type="entry name" value="Cysteine proteinases"/>
    <property type="match status" value="1"/>
</dbReference>
<gene>
    <name evidence="2" type="ORF">MOC71_04450</name>
</gene>
<dbReference type="PANTHER" id="PTHR37806:SF1">
    <property type="entry name" value="PEPTIDASE C39-LIKE DOMAIN-CONTAINING PROTEIN"/>
    <property type="match status" value="1"/>
</dbReference>
<dbReference type="Pfam" id="PF13529">
    <property type="entry name" value="Peptidase_C39_2"/>
    <property type="match status" value="1"/>
</dbReference>
<dbReference type="InterPro" id="IPR039563">
    <property type="entry name" value="Peptidase_C39_single_dom"/>
</dbReference>
<dbReference type="Proteomes" id="UP001067121">
    <property type="component" value="Unassembled WGS sequence"/>
</dbReference>
<evidence type="ECO:0000259" key="1">
    <source>
        <dbReference type="Pfam" id="PF13529"/>
    </source>
</evidence>
<dbReference type="PANTHER" id="PTHR37806">
    <property type="entry name" value="LMO0724 PROTEIN"/>
    <property type="match status" value="1"/>
</dbReference>
<sequence>MKTLRTLCVLIILSGVIFFGLKIYAKDIDIPFFNSIKREAEEGSGTDANSANELQGSAEPLNVVLYNQMDAPRLYNGCEVTSLAMVLNYAGYDVTKNTLANQIATVPLTYSSGLKGDPNDGFVGDMANGPGLGVYHGPIYQLAKTYAGDKVSDLTGKSISAVYQQLEKGNPVWVITTASLAPVDNMQTWKTPNGTIDITFSVHSVAVTGYDEKYVYLNDPYGYKNRKTDRTSFENAWEQMGSQAIVIQK</sequence>
<feature type="domain" description="Peptidase C39-like" evidence="1">
    <location>
        <begin position="61"/>
        <end position="221"/>
    </location>
</feature>
<dbReference type="AlphaFoldDB" id="A0AAP3FUH9"/>
<evidence type="ECO:0000313" key="2">
    <source>
        <dbReference type="EMBL" id="MCY8316010.1"/>
    </source>
</evidence>
<accession>A0AAP3FUH9</accession>
<reference evidence="2" key="1">
    <citation type="submission" date="2022-02" db="EMBL/GenBank/DDBJ databases">
        <title>Crop Bioprotection Bacillus Genome Sequencing.</title>
        <authorList>
            <person name="Dunlap C."/>
        </authorList>
    </citation>
    <scope>NUCLEOTIDE SEQUENCE</scope>
    <source>
        <strain evidence="2">98-1</strain>
    </source>
</reference>
<name>A0AAP3FUH9_BACVA</name>
<protein>
    <submittedName>
        <fullName evidence="2">C39 family peptidase</fullName>
    </submittedName>
</protein>
<dbReference type="CDD" id="cd02549">
    <property type="entry name" value="Peptidase_C39A"/>
    <property type="match status" value="1"/>
</dbReference>
<dbReference type="InterPro" id="IPR039564">
    <property type="entry name" value="Peptidase_C39-like"/>
</dbReference>
<dbReference type="EMBL" id="JALAOH010000008">
    <property type="protein sequence ID" value="MCY8316010.1"/>
    <property type="molecule type" value="Genomic_DNA"/>
</dbReference>
<proteinExistence type="predicted"/>
<dbReference type="PIRSF" id="PIRSF032442">
    <property type="entry name" value="UCP032442"/>
    <property type="match status" value="1"/>
</dbReference>
<organism evidence="2 3">
    <name type="scientific">Bacillus vallismortis</name>
    <dbReference type="NCBI Taxonomy" id="72361"/>
    <lineage>
        <taxon>Bacteria</taxon>
        <taxon>Bacillati</taxon>
        <taxon>Bacillota</taxon>
        <taxon>Bacilli</taxon>
        <taxon>Bacillales</taxon>
        <taxon>Bacillaceae</taxon>
        <taxon>Bacillus</taxon>
    </lineage>
</organism>
<dbReference type="InterPro" id="IPR016997">
    <property type="entry name" value="UCP032442"/>
</dbReference>
<dbReference type="RefSeq" id="WP_268532248.1">
    <property type="nucleotide sequence ID" value="NZ_JALAKO010000002.1"/>
</dbReference>
<evidence type="ECO:0000313" key="3">
    <source>
        <dbReference type="Proteomes" id="UP001067121"/>
    </source>
</evidence>